<gene>
    <name evidence="1" type="ORF">Cha6605_2758</name>
</gene>
<accession>K9UFC8</accession>
<sequence>MTVILLSNPLAVRKSLPKLIQKKDKYLAGSTVDPLPVEYLSLSFSDRDRNYDYALKCNIPNFLDEVEDIRSIACQVRCYSFIDL</sequence>
<dbReference type="KEGG" id="cmp:Cha6605_2758"/>
<dbReference type="Proteomes" id="UP000010366">
    <property type="component" value="Chromosome"/>
</dbReference>
<dbReference type="AlphaFoldDB" id="K9UFC8"/>
<organism evidence="1 2">
    <name type="scientific">Chamaesiphon minutus (strain ATCC 27169 / PCC 6605)</name>
    <dbReference type="NCBI Taxonomy" id="1173020"/>
    <lineage>
        <taxon>Bacteria</taxon>
        <taxon>Bacillati</taxon>
        <taxon>Cyanobacteriota</taxon>
        <taxon>Cyanophyceae</taxon>
        <taxon>Gomontiellales</taxon>
        <taxon>Chamaesiphonaceae</taxon>
        <taxon>Chamaesiphon</taxon>
    </lineage>
</organism>
<protein>
    <submittedName>
        <fullName evidence="1">Uncharacterized protein</fullName>
    </submittedName>
</protein>
<name>K9UFC8_CHAP6</name>
<dbReference type="HOGENOM" id="CLU_2521558_0_0_3"/>
<keyword evidence="2" id="KW-1185">Reference proteome</keyword>
<evidence type="ECO:0000313" key="2">
    <source>
        <dbReference type="Proteomes" id="UP000010366"/>
    </source>
</evidence>
<dbReference type="EMBL" id="CP003600">
    <property type="protein sequence ID" value="AFY93797.1"/>
    <property type="molecule type" value="Genomic_DNA"/>
</dbReference>
<evidence type="ECO:0000313" key="1">
    <source>
        <dbReference type="EMBL" id="AFY93797.1"/>
    </source>
</evidence>
<reference evidence="1 2" key="1">
    <citation type="submission" date="2012-05" db="EMBL/GenBank/DDBJ databases">
        <title>Finished chromosome of genome of Chamaesiphon sp. PCC 6605.</title>
        <authorList>
            <consortium name="US DOE Joint Genome Institute"/>
            <person name="Gugger M."/>
            <person name="Coursin T."/>
            <person name="Rippka R."/>
            <person name="Tandeau De Marsac N."/>
            <person name="Huntemann M."/>
            <person name="Wei C.-L."/>
            <person name="Han J."/>
            <person name="Detter J.C."/>
            <person name="Han C."/>
            <person name="Tapia R."/>
            <person name="Chen A."/>
            <person name="Kyrpides N."/>
            <person name="Mavromatis K."/>
            <person name="Markowitz V."/>
            <person name="Szeto E."/>
            <person name="Ivanova N."/>
            <person name="Pagani I."/>
            <person name="Pati A."/>
            <person name="Goodwin L."/>
            <person name="Nordberg H.P."/>
            <person name="Cantor M.N."/>
            <person name="Hua S.X."/>
            <person name="Woyke T."/>
            <person name="Kerfeld C.A."/>
        </authorList>
    </citation>
    <scope>NUCLEOTIDE SEQUENCE [LARGE SCALE GENOMIC DNA]</scope>
    <source>
        <strain evidence="2">ATCC 27169 / PCC 6605</strain>
    </source>
</reference>
<proteinExistence type="predicted"/>